<dbReference type="RefSeq" id="WP_320203908.1">
    <property type="nucleotide sequence ID" value="NZ_CP192787.1"/>
</dbReference>
<comment type="caution">
    <text evidence="1">The sequence shown here is derived from an EMBL/GenBank/DDBJ whole genome shotgun (WGS) entry which is preliminary data.</text>
</comment>
<evidence type="ECO:0000313" key="1">
    <source>
        <dbReference type="EMBL" id="MDX8305871.1"/>
    </source>
</evidence>
<gene>
    <name evidence="1" type="ORF">RMR22_27000</name>
</gene>
<dbReference type="AlphaFoldDB" id="A0AAW9FJI0"/>
<dbReference type="EMBL" id="JAVRAF010000034">
    <property type="protein sequence ID" value="MDX8305871.1"/>
    <property type="molecule type" value="Genomic_DNA"/>
</dbReference>
<accession>A0AAW9FJI0</accession>
<sequence length="232" mass="26508">MQQYHEVLIMAFRSEEAADAGYESAKKYLVPREFEPEIRVKSEELLADIVDKIGPAVDSYPTWHPLVMQHDGRHPERFPSEQCGYKGLDHTRYFAHGFITCPYGDGQEVMDSVEKLSAKTYHAASITAERLDAAFYSTNATPILVRCEWNEPLESGHLVQKKVAVPLMLEQELPCWRWSQRAERWETMRPYLLGEPHGNRSSLFVSQDTALALKKIYLSLVETGMFGPLKMG</sequence>
<proteinExistence type="predicted"/>
<protein>
    <submittedName>
        <fullName evidence="1">Uncharacterized protein</fullName>
    </submittedName>
</protein>
<name>A0AAW9FJI0_9HYPH</name>
<reference evidence="1" key="1">
    <citation type="journal article" date="2023" name="Phytobiomes J">
        <title>Deciphering the key players within the bacterial microbiota associated with aerial crown gall tumors on rhododendron: Insights into the gallobiome.</title>
        <authorList>
            <person name="Kuzmanovic N."/>
            <person name="Nesme J."/>
            <person name="Wolf J."/>
            <person name="Neumann-Schaal M."/>
            <person name="Petersen J."/>
            <person name="Fernandez-Gnecco G."/>
            <person name="Sproeer C."/>
            <person name="Bunk B."/>
            <person name="Overmann J."/>
            <person name="Sorensen S.J."/>
            <person name="Idczak E."/>
            <person name="Smalla K."/>
        </authorList>
    </citation>
    <scope>NUCLEOTIDE SEQUENCE</scope>
    <source>
        <strain evidence="1">Rho-11.1</strain>
    </source>
</reference>
<organism evidence="1">
    <name type="scientific">Agrobacterium rosae</name>
    <dbReference type="NCBI Taxonomy" id="1972867"/>
    <lineage>
        <taxon>Bacteria</taxon>
        <taxon>Pseudomonadati</taxon>
        <taxon>Pseudomonadota</taxon>
        <taxon>Alphaproteobacteria</taxon>
        <taxon>Hyphomicrobiales</taxon>
        <taxon>Rhizobiaceae</taxon>
        <taxon>Rhizobium/Agrobacterium group</taxon>
        <taxon>Agrobacterium</taxon>
    </lineage>
</organism>